<evidence type="ECO:0000313" key="2">
    <source>
        <dbReference type="EMBL" id="KAI6780685.1"/>
    </source>
</evidence>
<organism evidence="2 3">
    <name type="scientific">Emericellopsis cladophorae</name>
    <dbReference type="NCBI Taxonomy" id="2686198"/>
    <lineage>
        <taxon>Eukaryota</taxon>
        <taxon>Fungi</taxon>
        <taxon>Dikarya</taxon>
        <taxon>Ascomycota</taxon>
        <taxon>Pezizomycotina</taxon>
        <taxon>Sordariomycetes</taxon>
        <taxon>Hypocreomycetidae</taxon>
        <taxon>Hypocreales</taxon>
        <taxon>Bionectriaceae</taxon>
        <taxon>Emericellopsis</taxon>
    </lineage>
</organism>
<comment type="caution">
    <text evidence="2">The sequence shown here is derived from an EMBL/GenBank/DDBJ whole genome shotgun (WGS) entry which is preliminary data.</text>
</comment>
<dbReference type="GeneID" id="75827708"/>
<evidence type="ECO:0000313" key="3">
    <source>
        <dbReference type="Proteomes" id="UP001055219"/>
    </source>
</evidence>
<proteinExistence type="predicted"/>
<keyword evidence="3" id="KW-1185">Reference proteome</keyword>
<feature type="region of interest" description="Disordered" evidence="1">
    <location>
        <begin position="78"/>
        <end position="115"/>
    </location>
</feature>
<reference evidence="2" key="1">
    <citation type="journal article" date="2021" name="J Fungi (Basel)">
        <title>Genomic and Metabolomic Analyses of the Marine Fungus Emericellopsis cladophorae: Insights into Saltwater Adaptability Mechanisms and Its Biosynthetic Potential.</title>
        <authorList>
            <person name="Goncalves M.F.M."/>
            <person name="Hilario S."/>
            <person name="Van de Peer Y."/>
            <person name="Esteves A.C."/>
            <person name="Alves A."/>
        </authorList>
    </citation>
    <scope>NUCLEOTIDE SEQUENCE</scope>
    <source>
        <strain evidence="2">MUM 19.33</strain>
    </source>
</reference>
<dbReference type="Proteomes" id="UP001055219">
    <property type="component" value="Unassembled WGS sequence"/>
</dbReference>
<protein>
    <submittedName>
        <fullName evidence="2">Uncharacterized protein</fullName>
    </submittedName>
</protein>
<sequence length="371" mass="40802">MPFLYSLHASAAALLNAQLPLSLAPFLCAARCFHLRPALQAFIVTLIMAGAYDLTETIPSVEVTDDDGPVIVPGPHAPGYHRSRGAEPTLMPPPTTPLRRAASTAPPDHPQKRRKQGFGALERRAFFNTIVESAPNDQTISRILTSPDDLERAELKHCFEILHACGSATNKDATLATTNESIEGYLRAIFKNWDSGAPVGDEFEASPGDVEELRDIKVQVSAGMLCSNQPQHKSAKACYECETCTCELLAQAQVDMKDNSLRLNFITIDPRAPPPTVRKYLPCRLGVPATTTSPKLLWKATPPWRVELMETMEDGVTREVHRVNKLYAVWLGRKVVAAWAQGQEYKCGIGGRWGYMETTDIKAMIKALHVG</sequence>
<name>A0A9P9XZR9_9HYPO</name>
<reference evidence="2" key="2">
    <citation type="submission" date="2022-07" db="EMBL/GenBank/DDBJ databases">
        <authorList>
            <person name="Goncalves M.F.M."/>
            <person name="Hilario S."/>
            <person name="Van De Peer Y."/>
            <person name="Esteves A.C."/>
            <person name="Alves A."/>
        </authorList>
    </citation>
    <scope>NUCLEOTIDE SEQUENCE</scope>
    <source>
        <strain evidence="2">MUM 19.33</strain>
    </source>
</reference>
<accession>A0A9P9XZR9</accession>
<feature type="compositionally biased region" description="Low complexity" evidence="1">
    <location>
        <begin position="97"/>
        <end position="106"/>
    </location>
</feature>
<dbReference type="EMBL" id="JAGIXG020000029">
    <property type="protein sequence ID" value="KAI6780685.1"/>
    <property type="molecule type" value="Genomic_DNA"/>
</dbReference>
<dbReference type="OrthoDB" id="5130748at2759"/>
<gene>
    <name evidence="2" type="ORF">J7T54_001189</name>
</gene>
<dbReference type="AlphaFoldDB" id="A0A9P9XZR9"/>
<dbReference type="RefSeq" id="XP_051361541.1">
    <property type="nucleotide sequence ID" value="XM_051507244.1"/>
</dbReference>
<evidence type="ECO:0000256" key="1">
    <source>
        <dbReference type="SAM" id="MobiDB-lite"/>
    </source>
</evidence>